<dbReference type="EMBL" id="CAJNOE010000925">
    <property type="protein sequence ID" value="CAF1359663.1"/>
    <property type="molecule type" value="Genomic_DNA"/>
</dbReference>
<dbReference type="SUPFAM" id="SSF50494">
    <property type="entry name" value="Trypsin-like serine proteases"/>
    <property type="match status" value="1"/>
</dbReference>
<keyword evidence="6 7" id="KW-0472">Membrane</keyword>
<dbReference type="InterPro" id="IPR018114">
    <property type="entry name" value="TRYPSIN_HIS"/>
</dbReference>
<gene>
    <name evidence="9" type="ORF">IZO911_LOCUS37243</name>
</gene>
<dbReference type="AlphaFoldDB" id="A0A815HZZ9"/>
<comment type="subcellular location">
    <subcellularLocation>
        <location evidence="1">Membrane</location>
        <topology evidence="1">Multi-pass membrane protein</topology>
    </subcellularLocation>
</comment>
<dbReference type="Proteomes" id="UP000663860">
    <property type="component" value="Unassembled WGS sequence"/>
</dbReference>
<dbReference type="InterPro" id="IPR036259">
    <property type="entry name" value="MFS_trans_sf"/>
</dbReference>
<dbReference type="SUPFAM" id="SSF103473">
    <property type="entry name" value="MFS general substrate transporter"/>
    <property type="match status" value="1"/>
</dbReference>
<feature type="transmembrane region" description="Helical" evidence="7">
    <location>
        <begin position="419"/>
        <end position="440"/>
    </location>
</feature>
<dbReference type="InterPro" id="IPR001314">
    <property type="entry name" value="Peptidase_S1A"/>
</dbReference>
<evidence type="ECO:0000256" key="7">
    <source>
        <dbReference type="SAM" id="Phobius"/>
    </source>
</evidence>
<comment type="similarity">
    <text evidence="2">Belongs to the SLC43A transporter (TC 2.A.1.44) family.</text>
</comment>
<dbReference type="InterPro" id="IPR043504">
    <property type="entry name" value="Peptidase_S1_PA_chymotrypsin"/>
</dbReference>
<feature type="transmembrane region" description="Helical" evidence="7">
    <location>
        <begin position="368"/>
        <end position="398"/>
    </location>
</feature>
<comment type="caution">
    <text evidence="9">The sequence shown here is derived from an EMBL/GenBank/DDBJ whole genome shotgun (WGS) entry which is preliminary data.</text>
</comment>
<accession>A0A815HZZ9</accession>
<proteinExistence type="inferred from homology"/>
<dbReference type="Gene3D" id="2.40.10.10">
    <property type="entry name" value="Trypsin-like serine proteases"/>
    <property type="match status" value="1"/>
</dbReference>
<evidence type="ECO:0000256" key="3">
    <source>
        <dbReference type="ARBA" id="ARBA00022448"/>
    </source>
</evidence>
<evidence type="ECO:0000313" key="9">
    <source>
        <dbReference type="EMBL" id="CAF1359663.1"/>
    </source>
</evidence>
<feature type="transmembrane region" description="Helical" evidence="7">
    <location>
        <begin position="286"/>
        <end position="308"/>
    </location>
</feature>
<evidence type="ECO:0000256" key="6">
    <source>
        <dbReference type="ARBA" id="ARBA00023136"/>
    </source>
</evidence>
<dbReference type="GO" id="GO:0006508">
    <property type="term" value="P:proteolysis"/>
    <property type="evidence" value="ECO:0007669"/>
    <property type="project" value="InterPro"/>
</dbReference>
<dbReference type="PANTHER" id="PTHR20772">
    <property type="entry name" value="PROTEIN FMP42"/>
    <property type="match status" value="1"/>
</dbReference>
<dbReference type="PANTHER" id="PTHR20772:SF2">
    <property type="entry name" value="PROTEIN FMP42"/>
    <property type="match status" value="1"/>
</dbReference>
<sequence length="851" mass="95334">MDKSDNKSRRKIFALVWILIECNLVAGNIFGFASLFSVLPKYGIYQSKCIELPDEVISSTTTTKRMDCAGQISEYQFAFALGIGFYNLPAVVIGMINDFFGPRSLKLIAIVFHLISWLSLGFTAPGRDWLLLFHTVFLSLAGICTLLSSFTISAHFTKNRGRDWLLLFHTVFLSLAGICTLLSSFTISAHFTKNRGLVTALISGAQLSGSIWYAIFEILIARNYFSLSTLAFIWSSFSLLMLGSAFLFLDWRFACIDTNLKTKATKEEIKTINSQDTLARHLTNPLFVVVTLFLSCLLLTISFLPVIWFQWIMNLTGNNLELTNRYTFFYSISSVFGIIIAPLCGLIVDFKASRGYTQKMLNISILQTLTWIGSVALCIVCMQNSIVAAVTALCILIFSRTLLVAGSQALICTVFPPQFIGSLLGVMWTTAGIISFSTYGLVRLQANPKYSWLGWLIVLILCIIMGGHLIQVWFLYYKSKTTKKNQQLETSSGVSWSVAIPLEDGTQQVIHIPFHNAIPRRQSPPTCRNCFSFRTFDGGRRMIVEPCGGHNCVSMINNTNSEEENEPTEDYDLNKCGVMNERYRLINKALTLKISTGVKDTLNTAEYPWLVRIESRSDFKSRTITLCGGTLIHPQWILTAAHCMFDSKKHRLYPPSEVNLYMGHYDRLSTSQTEYHTQPILYMIHPKFRISQSAPAPIHDLALIKLARPAPISPFIDIACLPQNEDTLSDGTLAYTAGWGHSSPDSTAVNEPRKARIRISPKSCQKLRINKDLHICGRNARGRNICSGDSGTGLLVRAGIKSNSSHTDWKWHIFGIASFGLEECSRNVNHDNAFASVAADIDWIREVMKKY</sequence>
<feature type="transmembrane region" description="Helical" evidence="7">
    <location>
        <begin position="227"/>
        <end position="249"/>
    </location>
</feature>
<protein>
    <recommendedName>
        <fullName evidence="8">Peptidase S1 domain-containing protein</fullName>
    </recommendedName>
</protein>
<feature type="domain" description="Peptidase S1" evidence="8">
    <location>
        <begin position="594"/>
        <end position="849"/>
    </location>
</feature>
<feature type="transmembrane region" description="Helical" evidence="7">
    <location>
        <begin position="197"/>
        <end position="215"/>
    </location>
</feature>
<evidence type="ECO:0000313" key="10">
    <source>
        <dbReference type="Proteomes" id="UP000663860"/>
    </source>
</evidence>
<name>A0A815HZZ9_9BILA</name>
<feature type="transmembrane region" description="Helical" evidence="7">
    <location>
        <begin position="131"/>
        <end position="152"/>
    </location>
</feature>
<dbReference type="SMART" id="SM00020">
    <property type="entry name" value="Tryp_SPc"/>
    <property type="match status" value="1"/>
</dbReference>
<organism evidence="9 10">
    <name type="scientific">Adineta steineri</name>
    <dbReference type="NCBI Taxonomy" id="433720"/>
    <lineage>
        <taxon>Eukaryota</taxon>
        <taxon>Metazoa</taxon>
        <taxon>Spiralia</taxon>
        <taxon>Gnathifera</taxon>
        <taxon>Rotifera</taxon>
        <taxon>Eurotatoria</taxon>
        <taxon>Bdelloidea</taxon>
        <taxon>Adinetida</taxon>
        <taxon>Adinetidae</taxon>
        <taxon>Adineta</taxon>
    </lineage>
</organism>
<dbReference type="Pfam" id="PF00089">
    <property type="entry name" value="Trypsin"/>
    <property type="match status" value="1"/>
</dbReference>
<evidence type="ECO:0000256" key="5">
    <source>
        <dbReference type="ARBA" id="ARBA00022989"/>
    </source>
</evidence>
<dbReference type="InterPro" id="IPR001254">
    <property type="entry name" value="Trypsin_dom"/>
</dbReference>
<dbReference type="InterPro" id="IPR009003">
    <property type="entry name" value="Peptidase_S1_PA"/>
</dbReference>
<evidence type="ECO:0000259" key="8">
    <source>
        <dbReference type="PROSITE" id="PS50240"/>
    </source>
</evidence>
<feature type="transmembrane region" description="Helical" evidence="7">
    <location>
        <begin position="107"/>
        <end position="125"/>
    </location>
</feature>
<feature type="transmembrane region" description="Helical" evidence="7">
    <location>
        <begin position="75"/>
        <end position="95"/>
    </location>
</feature>
<dbReference type="PROSITE" id="PS00134">
    <property type="entry name" value="TRYPSIN_HIS"/>
    <property type="match status" value="1"/>
</dbReference>
<evidence type="ECO:0000256" key="2">
    <source>
        <dbReference type="ARBA" id="ARBA00006595"/>
    </source>
</evidence>
<dbReference type="PRINTS" id="PR00722">
    <property type="entry name" value="CHYMOTRYPSIN"/>
</dbReference>
<dbReference type="GO" id="GO:0016020">
    <property type="term" value="C:membrane"/>
    <property type="evidence" value="ECO:0007669"/>
    <property type="project" value="UniProtKB-SubCell"/>
</dbReference>
<dbReference type="InterPro" id="IPR052599">
    <property type="entry name" value="SLC43A_AATransporter"/>
</dbReference>
<keyword evidence="3" id="KW-0813">Transport</keyword>
<dbReference type="GO" id="GO:0004252">
    <property type="term" value="F:serine-type endopeptidase activity"/>
    <property type="evidence" value="ECO:0007669"/>
    <property type="project" value="InterPro"/>
</dbReference>
<feature type="transmembrane region" description="Helical" evidence="7">
    <location>
        <begin position="12"/>
        <end position="36"/>
    </location>
</feature>
<feature type="transmembrane region" description="Helical" evidence="7">
    <location>
        <begin position="452"/>
        <end position="476"/>
    </location>
</feature>
<dbReference type="CDD" id="cd00190">
    <property type="entry name" value="Tryp_SPc"/>
    <property type="match status" value="1"/>
</dbReference>
<keyword evidence="4 7" id="KW-0812">Transmembrane</keyword>
<reference evidence="9" key="1">
    <citation type="submission" date="2021-02" db="EMBL/GenBank/DDBJ databases">
        <authorList>
            <person name="Nowell W R."/>
        </authorList>
    </citation>
    <scope>NUCLEOTIDE SEQUENCE</scope>
</reference>
<evidence type="ECO:0000256" key="1">
    <source>
        <dbReference type="ARBA" id="ARBA00004141"/>
    </source>
</evidence>
<dbReference type="CDD" id="cd06174">
    <property type="entry name" value="MFS"/>
    <property type="match status" value="1"/>
</dbReference>
<dbReference type="Gene3D" id="1.20.1250.20">
    <property type="entry name" value="MFS general substrate transporter like domains"/>
    <property type="match status" value="1"/>
</dbReference>
<feature type="transmembrane region" description="Helical" evidence="7">
    <location>
        <begin position="164"/>
        <end position="191"/>
    </location>
</feature>
<evidence type="ECO:0000256" key="4">
    <source>
        <dbReference type="ARBA" id="ARBA00022692"/>
    </source>
</evidence>
<dbReference type="PROSITE" id="PS50240">
    <property type="entry name" value="TRYPSIN_DOM"/>
    <property type="match status" value="1"/>
</dbReference>
<keyword evidence="5 7" id="KW-1133">Transmembrane helix</keyword>
<feature type="transmembrane region" description="Helical" evidence="7">
    <location>
        <begin position="328"/>
        <end position="348"/>
    </location>
</feature>